<evidence type="ECO:0000256" key="4">
    <source>
        <dbReference type="ARBA" id="ARBA00022729"/>
    </source>
</evidence>
<evidence type="ECO:0000256" key="8">
    <source>
        <dbReference type="ARBA" id="ARBA00022825"/>
    </source>
</evidence>
<keyword evidence="4" id="KW-0732">Signal</keyword>
<dbReference type="GO" id="GO:0004252">
    <property type="term" value="F:serine-type endopeptidase activity"/>
    <property type="evidence" value="ECO:0007669"/>
    <property type="project" value="InterPro"/>
</dbReference>
<dbReference type="Gene3D" id="2.30.42.10">
    <property type="match status" value="2"/>
</dbReference>
<dbReference type="GO" id="GO:0042597">
    <property type="term" value="C:periplasmic space"/>
    <property type="evidence" value="ECO:0007669"/>
    <property type="project" value="UniProtKB-SubCell"/>
</dbReference>
<feature type="compositionally biased region" description="Polar residues" evidence="11">
    <location>
        <begin position="30"/>
        <end position="39"/>
    </location>
</feature>
<proteinExistence type="inferred from homology"/>
<feature type="binding site" evidence="10">
    <location>
        <position position="143"/>
    </location>
    <ligand>
        <name>substrate</name>
    </ligand>
</feature>
<evidence type="ECO:0000256" key="7">
    <source>
        <dbReference type="ARBA" id="ARBA00022801"/>
    </source>
</evidence>
<evidence type="ECO:0000256" key="6">
    <source>
        <dbReference type="ARBA" id="ARBA00022764"/>
    </source>
</evidence>
<evidence type="ECO:0000256" key="5">
    <source>
        <dbReference type="ARBA" id="ARBA00022737"/>
    </source>
</evidence>
<evidence type="ECO:0000313" key="13">
    <source>
        <dbReference type="EMBL" id="SKA11275.1"/>
    </source>
</evidence>
<dbReference type="PRINTS" id="PR00834">
    <property type="entry name" value="PROTEASES2C"/>
</dbReference>
<dbReference type="Pfam" id="PF13365">
    <property type="entry name" value="Trypsin_2"/>
    <property type="match status" value="1"/>
</dbReference>
<evidence type="ECO:0000256" key="10">
    <source>
        <dbReference type="PIRSR" id="PIRSR611782-2"/>
    </source>
</evidence>
<feature type="binding site" evidence="10">
    <location>
        <position position="113"/>
    </location>
    <ligand>
        <name>substrate</name>
    </ligand>
</feature>
<dbReference type="Gene3D" id="2.40.10.120">
    <property type="match status" value="1"/>
</dbReference>
<keyword evidence="3 13" id="KW-0645">Protease</keyword>
<comment type="similarity">
    <text evidence="2">Belongs to the peptidase S1C family.</text>
</comment>
<dbReference type="EMBL" id="FUXL01000006">
    <property type="protein sequence ID" value="SKA11275.1"/>
    <property type="molecule type" value="Genomic_DNA"/>
</dbReference>
<feature type="region of interest" description="Disordered" evidence="11">
    <location>
        <begin position="1"/>
        <end position="39"/>
    </location>
</feature>
<dbReference type="InterPro" id="IPR011782">
    <property type="entry name" value="Pept_S1C_Do"/>
</dbReference>
<reference evidence="13 14" key="1">
    <citation type="submission" date="2017-02" db="EMBL/GenBank/DDBJ databases">
        <authorList>
            <person name="Peterson S.W."/>
        </authorList>
    </citation>
    <scope>NUCLEOTIDE SEQUENCE [LARGE SCALE GENOMIC DNA]</scope>
    <source>
        <strain evidence="13 14">USBA 369</strain>
    </source>
</reference>
<evidence type="ECO:0000256" key="3">
    <source>
        <dbReference type="ARBA" id="ARBA00022670"/>
    </source>
</evidence>
<evidence type="ECO:0000256" key="9">
    <source>
        <dbReference type="PIRSR" id="PIRSR611782-1"/>
    </source>
</evidence>
<dbReference type="PROSITE" id="PS50106">
    <property type="entry name" value="PDZ"/>
    <property type="match status" value="1"/>
</dbReference>
<organism evidence="13 14">
    <name type="scientific">Consotaella salsifontis</name>
    <dbReference type="NCBI Taxonomy" id="1365950"/>
    <lineage>
        <taxon>Bacteria</taxon>
        <taxon>Pseudomonadati</taxon>
        <taxon>Pseudomonadota</taxon>
        <taxon>Alphaproteobacteria</taxon>
        <taxon>Hyphomicrobiales</taxon>
        <taxon>Aurantimonadaceae</taxon>
        <taxon>Consotaella</taxon>
    </lineage>
</organism>
<evidence type="ECO:0000256" key="1">
    <source>
        <dbReference type="ARBA" id="ARBA00004418"/>
    </source>
</evidence>
<dbReference type="NCBIfam" id="TIGR02037">
    <property type="entry name" value="degP_htrA_DO"/>
    <property type="match status" value="1"/>
</dbReference>
<keyword evidence="14" id="KW-1185">Reference proteome</keyword>
<dbReference type="PANTHER" id="PTHR22939:SF129">
    <property type="entry name" value="SERINE PROTEASE HTRA2, MITOCHONDRIAL"/>
    <property type="match status" value="1"/>
</dbReference>
<sequence>MHTAKVARAGEAAAAEPPARPVPAKPVEPTNNRQAPRSATELQLSFAPLVKETAPAVVNVYAARKVPSRSPFAGDPFFEQFFGGRFNSRPRIEQSLGSGVIVDASGLIITNNHVIENADEVKVSLADGREFDAQILSKNAQADLAVLKVDAGEKFPTIPLADSDRLEIGDLVLAIGNPFGIGQTVTSGIVSALARTHIGTNDFGYFIQTDAAINPGNSGGALIDMEGRLVGVNTAIFSRSGGSNGIGFAIPSNMVRVFVEAAKGGKEFERPYVGATFAPVTGDIAEAMGMARPAGALIENVAAQSPAEKAGLEPGDVVTAVGDFAIDSPDALAYRLATTGIGKTVTLSVRSSERQRQLTLDLVAAPEVPARERLTLSGPNPFAGAEVENLSPKVAQELNLPADKRGVVVSAIDGRSYAAQIGLQPRDIFVMLNGRKVQSTKALAALLAGDPRGFDFEIERDGQRIRRVLR</sequence>
<dbReference type="InterPro" id="IPR001478">
    <property type="entry name" value="PDZ"/>
</dbReference>
<dbReference type="InterPro" id="IPR009003">
    <property type="entry name" value="Peptidase_S1_PA"/>
</dbReference>
<gene>
    <name evidence="13" type="ORF">SAMN05428963_10643</name>
</gene>
<comment type="subcellular location">
    <subcellularLocation>
        <location evidence="1">Periplasm</location>
    </subcellularLocation>
</comment>
<evidence type="ECO:0000313" key="14">
    <source>
        <dbReference type="Proteomes" id="UP000190135"/>
    </source>
</evidence>
<feature type="active site" description="Charge relay system" evidence="9">
    <location>
        <position position="218"/>
    </location>
</feature>
<dbReference type="InterPro" id="IPR041489">
    <property type="entry name" value="PDZ_6"/>
</dbReference>
<feature type="binding site" evidence="10">
    <location>
        <begin position="216"/>
        <end position="218"/>
    </location>
    <ligand>
        <name>substrate</name>
    </ligand>
</feature>
<name>A0A1T4R5V5_9HYPH</name>
<dbReference type="InterPro" id="IPR036034">
    <property type="entry name" value="PDZ_sf"/>
</dbReference>
<evidence type="ECO:0000256" key="11">
    <source>
        <dbReference type="SAM" id="MobiDB-lite"/>
    </source>
</evidence>
<dbReference type="STRING" id="1365950.SAMN05428963_10643"/>
<keyword evidence="8" id="KW-0720">Serine protease</keyword>
<evidence type="ECO:0000259" key="12">
    <source>
        <dbReference type="PROSITE" id="PS50106"/>
    </source>
</evidence>
<dbReference type="InterPro" id="IPR001940">
    <property type="entry name" value="Peptidase_S1C"/>
</dbReference>
<dbReference type="Pfam" id="PF13180">
    <property type="entry name" value="PDZ_2"/>
    <property type="match status" value="1"/>
</dbReference>
<feature type="domain" description="PDZ" evidence="12">
    <location>
        <begin position="256"/>
        <end position="353"/>
    </location>
</feature>
<protein>
    <submittedName>
        <fullName evidence="13">Do/DeqQ family serine protease</fullName>
    </submittedName>
</protein>
<feature type="active site" description="Charge relay system" evidence="9">
    <location>
        <position position="113"/>
    </location>
</feature>
<dbReference type="RefSeq" id="WP_245319096.1">
    <property type="nucleotide sequence ID" value="NZ_FUXL01000006.1"/>
</dbReference>
<dbReference type="SUPFAM" id="SSF50156">
    <property type="entry name" value="PDZ domain-like"/>
    <property type="match status" value="2"/>
</dbReference>
<evidence type="ECO:0000256" key="2">
    <source>
        <dbReference type="ARBA" id="ARBA00010541"/>
    </source>
</evidence>
<keyword evidence="7" id="KW-0378">Hydrolase</keyword>
<dbReference type="Pfam" id="PF17820">
    <property type="entry name" value="PDZ_6"/>
    <property type="match status" value="1"/>
</dbReference>
<dbReference type="AlphaFoldDB" id="A0A1T4R5V5"/>
<dbReference type="SUPFAM" id="SSF50494">
    <property type="entry name" value="Trypsin-like serine proteases"/>
    <property type="match status" value="1"/>
</dbReference>
<dbReference type="PANTHER" id="PTHR22939">
    <property type="entry name" value="SERINE PROTEASE FAMILY S1C HTRA-RELATED"/>
    <property type="match status" value="1"/>
</dbReference>
<dbReference type="Proteomes" id="UP000190135">
    <property type="component" value="Unassembled WGS sequence"/>
</dbReference>
<dbReference type="GO" id="GO:0006515">
    <property type="term" value="P:protein quality control for misfolded or incompletely synthesized proteins"/>
    <property type="evidence" value="ECO:0007669"/>
    <property type="project" value="TreeGrafter"/>
</dbReference>
<keyword evidence="6" id="KW-0574">Periplasm</keyword>
<dbReference type="SMART" id="SM00228">
    <property type="entry name" value="PDZ"/>
    <property type="match status" value="2"/>
</dbReference>
<feature type="compositionally biased region" description="Low complexity" evidence="11">
    <location>
        <begin position="1"/>
        <end position="17"/>
    </location>
</feature>
<keyword evidence="5" id="KW-0677">Repeat</keyword>
<feature type="active site" description="Charge relay system" evidence="9">
    <location>
        <position position="143"/>
    </location>
</feature>
<accession>A0A1T4R5V5</accession>